<dbReference type="OrthoDB" id="1118890at2"/>
<keyword evidence="1" id="KW-0472">Membrane</keyword>
<name>A0A2P8E3A5_9BACT</name>
<keyword evidence="3" id="KW-1185">Reference proteome</keyword>
<organism evidence="2 3">
    <name type="scientific">Cecembia rubra</name>
    <dbReference type="NCBI Taxonomy" id="1485585"/>
    <lineage>
        <taxon>Bacteria</taxon>
        <taxon>Pseudomonadati</taxon>
        <taxon>Bacteroidota</taxon>
        <taxon>Cytophagia</taxon>
        <taxon>Cytophagales</taxon>
        <taxon>Cyclobacteriaceae</taxon>
        <taxon>Cecembia</taxon>
    </lineage>
</organism>
<keyword evidence="1" id="KW-0812">Transmembrane</keyword>
<feature type="transmembrane region" description="Helical" evidence="1">
    <location>
        <begin position="384"/>
        <end position="402"/>
    </location>
</feature>
<keyword evidence="1" id="KW-1133">Transmembrane helix</keyword>
<protein>
    <recommendedName>
        <fullName evidence="4">O-antigen ligase-like membrane protein</fullName>
    </recommendedName>
</protein>
<evidence type="ECO:0000256" key="1">
    <source>
        <dbReference type="SAM" id="Phobius"/>
    </source>
</evidence>
<dbReference type="RefSeq" id="WP_106567630.1">
    <property type="nucleotide sequence ID" value="NZ_PYGF01000006.1"/>
</dbReference>
<feature type="transmembrane region" description="Helical" evidence="1">
    <location>
        <begin position="409"/>
        <end position="426"/>
    </location>
</feature>
<proteinExistence type="predicted"/>
<dbReference type="Proteomes" id="UP000240708">
    <property type="component" value="Unassembled WGS sequence"/>
</dbReference>
<dbReference type="AlphaFoldDB" id="A0A2P8E3A5"/>
<feature type="transmembrane region" description="Helical" evidence="1">
    <location>
        <begin position="198"/>
        <end position="219"/>
    </location>
</feature>
<feature type="transmembrane region" description="Helical" evidence="1">
    <location>
        <begin position="87"/>
        <end position="119"/>
    </location>
</feature>
<feature type="transmembrane region" description="Helical" evidence="1">
    <location>
        <begin position="161"/>
        <end position="178"/>
    </location>
</feature>
<evidence type="ECO:0008006" key="4">
    <source>
        <dbReference type="Google" id="ProtNLM"/>
    </source>
</evidence>
<reference evidence="2 3" key="1">
    <citation type="submission" date="2018-03" db="EMBL/GenBank/DDBJ databases">
        <title>Genomic Encyclopedia of Archaeal and Bacterial Type Strains, Phase II (KMG-II): from individual species to whole genera.</title>
        <authorList>
            <person name="Goeker M."/>
        </authorList>
    </citation>
    <scope>NUCLEOTIDE SEQUENCE [LARGE SCALE GENOMIC DNA]</scope>
    <source>
        <strain evidence="2 3">DSM 28057</strain>
    </source>
</reference>
<comment type="caution">
    <text evidence="2">The sequence shown here is derived from an EMBL/GenBank/DDBJ whole genome shotgun (WGS) entry which is preliminary data.</text>
</comment>
<sequence>MVKSLLYHKKPFFWFLFHIGLGVVSAFSPFPLIAFFYAFLLLSSPLLFKKQPVDAPLSYLIVYLSSFELIARMAQTSPFIPYELGKYLLMALLILGILKGSNKGIIGLVLLLLLVPALFYDLSGQVREVDIRFNLFGAFNVGLAIWYFSKQKFTPQGFHQIIILLTLPLVSALAFTVFKTPDLDSIEFTLGANFDTTGGFGSNQVATAFGLGMLLSFYLWLNQVSIAGKRWIDLFLVMLFTFQGLLSFSRGGMIGGAIGIAVILFFMTKVSKKSLAHIQFRKAQKYFLPALLFLGLSVVIANTVTGGNLLLRYQGETAGTLSGNKEKTLNTLTTNRFDIFLSDLELIEDFGFLGVGAGASRYLRKEHNGVVAHVEISRLIAEHGIFGIFFIVVVIVLFFKVYKSPNDNLYKSILLAFLVVGWYTTFHAATRTYITPLLMGLSTIYIVYGQGTVSRK</sequence>
<accession>A0A2P8E3A5</accession>
<feature type="transmembrane region" description="Helical" evidence="1">
    <location>
        <begin position="12"/>
        <end position="37"/>
    </location>
</feature>
<feature type="transmembrane region" description="Helical" evidence="1">
    <location>
        <begin position="432"/>
        <end position="448"/>
    </location>
</feature>
<evidence type="ECO:0000313" key="2">
    <source>
        <dbReference type="EMBL" id="PSL03961.1"/>
    </source>
</evidence>
<gene>
    <name evidence="2" type="ORF">CLV48_106202</name>
</gene>
<feature type="transmembrane region" description="Helical" evidence="1">
    <location>
        <begin position="291"/>
        <end position="311"/>
    </location>
</feature>
<dbReference type="EMBL" id="PYGF01000006">
    <property type="protein sequence ID" value="PSL03961.1"/>
    <property type="molecule type" value="Genomic_DNA"/>
</dbReference>
<evidence type="ECO:0000313" key="3">
    <source>
        <dbReference type="Proteomes" id="UP000240708"/>
    </source>
</evidence>
<feature type="transmembrane region" description="Helical" evidence="1">
    <location>
        <begin position="254"/>
        <end position="270"/>
    </location>
</feature>